<accession>A0A7J4D0A7</accession>
<dbReference type="PANTHER" id="PTHR42685:SF22">
    <property type="entry name" value="CONDITIONED MEDIUM FACTOR RECEPTOR 1"/>
    <property type="match status" value="1"/>
</dbReference>
<proteinExistence type="predicted"/>
<evidence type="ECO:0008006" key="3">
    <source>
        <dbReference type="Google" id="ProtNLM"/>
    </source>
</evidence>
<evidence type="ECO:0000313" key="1">
    <source>
        <dbReference type="EMBL" id="HIA97978.1"/>
    </source>
</evidence>
<dbReference type="Proteomes" id="UP000589132">
    <property type="component" value="Unassembled WGS sequence"/>
</dbReference>
<protein>
    <recommendedName>
        <fullName evidence="3">FAD-dependent oxidoreductase</fullName>
    </recommendedName>
</protein>
<dbReference type="AlphaFoldDB" id="A0A7J4D0A7"/>
<dbReference type="Gene3D" id="3.50.50.60">
    <property type="entry name" value="FAD/NAD(P)-binding domain"/>
    <property type="match status" value="1"/>
</dbReference>
<gene>
    <name evidence="1" type="ORF">EYO15_02210</name>
</gene>
<dbReference type="PANTHER" id="PTHR42685">
    <property type="entry name" value="GERANYLGERANYL DIPHOSPHATE REDUCTASE"/>
    <property type="match status" value="1"/>
</dbReference>
<reference evidence="2" key="1">
    <citation type="journal article" date="2019" name="bioRxiv">
        <title>Genome diversification in globally distributed novel marine Proteobacteria is linked to environmental adaptation.</title>
        <authorList>
            <person name="Zhou Z."/>
            <person name="Tran P.Q."/>
            <person name="Kieft K."/>
            <person name="Anantharaman K."/>
        </authorList>
    </citation>
    <scope>NUCLEOTIDE SEQUENCE [LARGE SCALE GENOMIC DNA]</scope>
</reference>
<organism evidence="1 2">
    <name type="scientific">Marine Group III euryarchaeote</name>
    <dbReference type="NCBI Taxonomy" id="2173149"/>
    <lineage>
        <taxon>Archaea</taxon>
        <taxon>Methanobacteriati</taxon>
        <taxon>Thermoplasmatota</taxon>
        <taxon>Thermoplasmata</taxon>
        <taxon>Candidatus Thermoprofundales</taxon>
    </lineage>
</organism>
<evidence type="ECO:0000313" key="2">
    <source>
        <dbReference type="Proteomes" id="UP000589132"/>
    </source>
</evidence>
<dbReference type="Pfam" id="PF13450">
    <property type="entry name" value="NAD_binding_8"/>
    <property type="match status" value="1"/>
</dbReference>
<dbReference type="EMBL" id="DTTC01000130">
    <property type="protein sequence ID" value="HIA97978.1"/>
    <property type="molecule type" value="Genomic_DNA"/>
</dbReference>
<dbReference type="InterPro" id="IPR036188">
    <property type="entry name" value="FAD/NAD-bd_sf"/>
</dbReference>
<name>A0A7J4D0A7_9ARCH</name>
<dbReference type="InterPro" id="IPR050407">
    <property type="entry name" value="Geranylgeranyl_reductase"/>
</dbReference>
<feature type="non-terminal residue" evidence="1">
    <location>
        <position position="138"/>
    </location>
</feature>
<comment type="caution">
    <text evidence="1">The sequence shown here is derived from an EMBL/GenBank/DDBJ whole genome shotgun (WGS) entry which is preliminary data.</text>
</comment>
<sequence>MEYDWDAIIIGGGPAGSTVARYAADGGAKVLVIDRRRVIGTPLQCGELVPSNLQLKDLCPDVPDIDELFCTPDEAISRETKTMGLVAPSGKKMVYSFEGQILHRPIHDQKLVEMAKTKGAEFLTEARVNDIDGHNIIL</sequence>
<dbReference type="SUPFAM" id="SSF51905">
    <property type="entry name" value="FAD/NAD(P)-binding domain"/>
    <property type="match status" value="1"/>
</dbReference>